<evidence type="ECO:0000313" key="2">
    <source>
        <dbReference type="Proteomes" id="UP000001055"/>
    </source>
</evidence>
<reference evidence="2" key="1">
    <citation type="journal article" date="2007" name="Plant Cell">
        <title>Dothideomycete-plant interactions illuminated by genome sequencing and EST analysis of the wheat pathogen Stagonospora nodorum.</title>
        <authorList>
            <person name="Hane J.K."/>
            <person name="Lowe R.G."/>
            <person name="Solomon P.S."/>
            <person name="Tan K.C."/>
            <person name="Schoch C.L."/>
            <person name="Spatafora J.W."/>
            <person name="Crous P.W."/>
            <person name="Kodira C."/>
            <person name="Birren B.W."/>
            <person name="Galagan J.E."/>
            <person name="Torriani S.F."/>
            <person name="McDonald B.A."/>
            <person name="Oliver R.P."/>
        </authorList>
    </citation>
    <scope>NUCLEOTIDE SEQUENCE [LARGE SCALE GENOMIC DNA]</scope>
    <source>
        <strain evidence="2">SN15 / ATCC MYA-4574 / FGSC 10173</strain>
    </source>
</reference>
<dbReference type="HOGENOM" id="CLU_2923403_0_0_1"/>
<dbReference type="AlphaFoldDB" id="Q0UHS5"/>
<protein>
    <submittedName>
        <fullName evidence="1">Uncharacterized protein</fullName>
    </submittedName>
</protein>
<proteinExistence type="predicted"/>
<dbReference type="Proteomes" id="UP000001055">
    <property type="component" value="Unassembled WGS sequence"/>
</dbReference>
<dbReference type="InParanoid" id="Q0UHS5"/>
<gene>
    <name evidence="1" type="ORF">SNOG_08689</name>
</gene>
<dbReference type="EMBL" id="CH445337">
    <property type="protein sequence ID" value="EAT83857.1"/>
    <property type="molecule type" value="Genomic_DNA"/>
</dbReference>
<dbReference type="KEGG" id="pno:SNOG_08689"/>
<dbReference type="RefSeq" id="XP_001798998.1">
    <property type="nucleotide sequence ID" value="XM_001798946.1"/>
</dbReference>
<evidence type="ECO:0000313" key="1">
    <source>
        <dbReference type="EMBL" id="EAT83857.1"/>
    </source>
</evidence>
<sequence length="61" mass="7066">MPSAPWDQIPGLEYTPPCPLAVKKHLASSTPGRSKYGVRSVYRRICIVARWEMKRYTTHDY</sequence>
<organism evidence="1 2">
    <name type="scientific">Phaeosphaeria nodorum (strain SN15 / ATCC MYA-4574 / FGSC 10173)</name>
    <name type="common">Glume blotch fungus</name>
    <name type="synonym">Parastagonospora nodorum</name>
    <dbReference type="NCBI Taxonomy" id="321614"/>
    <lineage>
        <taxon>Eukaryota</taxon>
        <taxon>Fungi</taxon>
        <taxon>Dikarya</taxon>
        <taxon>Ascomycota</taxon>
        <taxon>Pezizomycotina</taxon>
        <taxon>Dothideomycetes</taxon>
        <taxon>Pleosporomycetidae</taxon>
        <taxon>Pleosporales</taxon>
        <taxon>Pleosporineae</taxon>
        <taxon>Phaeosphaeriaceae</taxon>
        <taxon>Parastagonospora</taxon>
    </lineage>
</organism>
<dbReference type="GeneID" id="5975897"/>
<name>Q0UHS5_PHANO</name>
<accession>Q0UHS5</accession>